<dbReference type="PANTHER" id="PTHR46409">
    <property type="entry name" value="HTH PSQ-TYPE DOMAIN-CONTAINING PROTEIN"/>
    <property type="match status" value="1"/>
</dbReference>
<dbReference type="OrthoDB" id="6617942at2759"/>
<dbReference type="Proteomes" id="UP000499080">
    <property type="component" value="Unassembled WGS sequence"/>
</dbReference>
<reference evidence="1 2" key="1">
    <citation type="journal article" date="2019" name="Sci. Rep.">
        <title>Orb-weaving spider Araneus ventricosus genome elucidates the spidroin gene catalogue.</title>
        <authorList>
            <person name="Kono N."/>
            <person name="Nakamura H."/>
            <person name="Ohtoshi R."/>
            <person name="Moran D.A.P."/>
            <person name="Shinohara A."/>
            <person name="Yoshida Y."/>
            <person name="Fujiwara M."/>
            <person name="Mori M."/>
            <person name="Tomita M."/>
            <person name="Arakawa K."/>
        </authorList>
    </citation>
    <scope>NUCLEOTIDE SEQUENCE [LARGE SCALE GENOMIC DNA]</scope>
</reference>
<sequence>MYLNTWTVKQPVPAYIGPIGKCLVNCENLPVANFKPVYCDLRVVTDKDLSKDQNYLLDISYAVLTGVCSSGLSRRDPGPISHARWFMSANIILRLYVGTE</sequence>
<gene>
    <name evidence="1" type="ORF">AVEN_237569_1</name>
</gene>
<comment type="caution">
    <text evidence="1">The sequence shown here is derived from an EMBL/GenBank/DDBJ whole genome shotgun (WGS) entry which is preliminary data.</text>
</comment>
<dbReference type="AlphaFoldDB" id="A0A4Y2KUH7"/>
<name>A0A4Y2KUH7_ARAVE</name>
<dbReference type="EMBL" id="BGPR01005003">
    <property type="protein sequence ID" value="GBN05819.1"/>
    <property type="molecule type" value="Genomic_DNA"/>
</dbReference>
<evidence type="ECO:0000313" key="2">
    <source>
        <dbReference type="Proteomes" id="UP000499080"/>
    </source>
</evidence>
<accession>A0A4Y2KUH7</accession>
<protein>
    <submittedName>
        <fullName evidence="1">Uncharacterized protein</fullName>
    </submittedName>
</protein>
<keyword evidence="2" id="KW-1185">Reference proteome</keyword>
<organism evidence="1 2">
    <name type="scientific">Araneus ventricosus</name>
    <name type="common">Orbweaver spider</name>
    <name type="synonym">Epeira ventricosa</name>
    <dbReference type="NCBI Taxonomy" id="182803"/>
    <lineage>
        <taxon>Eukaryota</taxon>
        <taxon>Metazoa</taxon>
        <taxon>Ecdysozoa</taxon>
        <taxon>Arthropoda</taxon>
        <taxon>Chelicerata</taxon>
        <taxon>Arachnida</taxon>
        <taxon>Araneae</taxon>
        <taxon>Araneomorphae</taxon>
        <taxon>Entelegynae</taxon>
        <taxon>Araneoidea</taxon>
        <taxon>Araneidae</taxon>
        <taxon>Araneus</taxon>
    </lineage>
</organism>
<dbReference type="PANTHER" id="PTHR46409:SF1">
    <property type="entry name" value="HTH PSQ-TYPE DOMAIN-CONTAINING PROTEIN"/>
    <property type="match status" value="1"/>
</dbReference>
<evidence type="ECO:0000313" key="1">
    <source>
        <dbReference type="EMBL" id="GBN05819.1"/>
    </source>
</evidence>
<proteinExistence type="predicted"/>